<feature type="chain" id="PRO_5040213209" description="Ig-like domain-containing protein" evidence="1">
    <location>
        <begin position="25"/>
        <end position="265"/>
    </location>
</feature>
<sequence>MRFEFYIQVPFLVIFALNVQWMEATCPVTQPTCNGSYPVKGPLEFLEVEPSQVCCSGGKCTAYIGGILCFTCAAQNFCHINWVVNDSTPYPFCNHCEFCSYNNHTLVMTNSAFSTMKGNYSCELSNGTSRIYRHFEVEKICDKPVDDDYEPKPHQLNDGLCVDTNASLGKNVTFYCEFCTKDKYSETTLQWMKLVGNASMPSLKTWIPVEELNIKGTTFTTKRKELVNCYNPPYIDPEPSMQTRSRQCGIISIHQRCYPWFSGPV</sequence>
<evidence type="ECO:0000256" key="1">
    <source>
        <dbReference type="SAM" id="SignalP"/>
    </source>
</evidence>
<evidence type="ECO:0000313" key="2">
    <source>
        <dbReference type="EMBL" id="KAJ8030995.1"/>
    </source>
</evidence>
<feature type="signal peptide" evidence="1">
    <location>
        <begin position="1"/>
        <end position="24"/>
    </location>
</feature>
<accession>A0A9Q1BQY0</accession>
<protein>
    <recommendedName>
        <fullName evidence="4">Ig-like domain-containing protein</fullName>
    </recommendedName>
</protein>
<keyword evidence="3" id="KW-1185">Reference proteome</keyword>
<proteinExistence type="predicted"/>
<gene>
    <name evidence="2" type="ORF">HOLleu_27575</name>
</gene>
<evidence type="ECO:0008006" key="4">
    <source>
        <dbReference type="Google" id="ProtNLM"/>
    </source>
</evidence>
<organism evidence="2 3">
    <name type="scientific">Holothuria leucospilota</name>
    <name type="common">Black long sea cucumber</name>
    <name type="synonym">Mertensiothuria leucospilota</name>
    <dbReference type="NCBI Taxonomy" id="206669"/>
    <lineage>
        <taxon>Eukaryota</taxon>
        <taxon>Metazoa</taxon>
        <taxon>Echinodermata</taxon>
        <taxon>Eleutherozoa</taxon>
        <taxon>Echinozoa</taxon>
        <taxon>Holothuroidea</taxon>
        <taxon>Aspidochirotacea</taxon>
        <taxon>Aspidochirotida</taxon>
        <taxon>Holothuriidae</taxon>
        <taxon>Holothuria</taxon>
    </lineage>
</organism>
<dbReference type="OrthoDB" id="16824at2759"/>
<dbReference type="EMBL" id="JAIZAY010000013">
    <property type="protein sequence ID" value="KAJ8030995.1"/>
    <property type="molecule type" value="Genomic_DNA"/>
</dbReference>
<reference evidence="2" key="1">
    <citation type="submission" date="2021-10" db="EMBL/GenBank/DDBJ databases">
        <title>Tropical sea cucumber genome reveals ecological adaptation and Cuvierian tubules defense mechanism.</title>
        <authorList>
            <person name="Chen T."/>
        </authorList>
    </citation>
    <scope>NUCLEOTIDE SEQUENCE</scope>
    <source>
        <strain evidence="2">Nanhai2018</strain>
        <tissue evidence="2">Muscle</tissue>
    </source>
</reference>
<keyword evidence="1" id="KW-0732">Signal</keyword>
<name>A0A9Q1BQY0_HOLLE</name>
<dbReference type="AlphaFoldDB" id="A0A9Q1BQY0"/>
<dbReference type="Proteomes" id="UP001152320">
    <property type="component" value="Chromosome 13"/>
</dbReference>
<evidence type="ECO:0000313" key="3">
    <source>
        <dbReference type="Proteomes" id="UP001152320"/>
    </source>
</evidence>
<comment type="caution">
    <text evidence="2">The sequence shown here is derived from an EMBL/GenBank/DDBJ whole genome shotgun (WGS) entry which is preliminary data.</text>
</comment>